<proteinExistence type="predicted"/>
<dbReference type="AlphaFoldDB" id="A0AAU9JQ26"/>
<gene>
    <name evidence="1" type="ORF">BSTOLATCC_MIC46440</name>
</gene>
<evidence type="ECO:0000313" key="2">
    <source>
        <dbReference type="Proteomes" id="UP001162131"/>
    </source>
</evidence>
<name>A0AAU9JQ26_9CILI</name>
<accession>A0AAU9JQ26</accession>
<evidence type="ECO:0000313" key="1">
    <source>
        <dbReference type="EMBL" id="CAG9328439.1"/>
    </source>
</evidence>
<comment type="caution">
    <text evidence="1">The sequence shown here is derived from an EMBL/GenBank/DDBJ whole genome shotgun (WGS) entry which is preliminary data.</text>
</comment>
<keyword evidence="2" id="KW-1185">Reference proteome</keyword>
<dbReference type="EMBL" id="CAJZBQ010000046">
    <property type="protein sequence ID" value="CAG9328439.1"/>
    <property type="molecule type" value="Genomic_DNA"/>
</dbReference>
<protein>
    <submittedName>
        <fullName evidence="1">Uncharacterized protein</fullName>
    </submittedName>
</protein>
<organism evidence="1 2">
    <name type="scientific">Blepharisma stoltei</name>
    <dbReference type="NCBI Taxonomy" id="1481888"/>
    <lineage>
        <taxon>Eukaryota</taxon>
        <taxon>Sar</taxon>
        <taxon>Alveolata</taxon>
        <taxon>Ciliophora</taxon>
        <taxon>Postciliodesmatophora</taxon>
        <taxon>Heterotrichea</taxon>
        <taxon>Heterotrichida</taxon>
        <taxon>Blepharismidae</taxon>
        <taxon>Blepharisma</taxon>
    </lineage>
</organism>
<reference evidence="1" key="1">
    <citation type="submission" date="2021-09" db="EMBL/GenBank/DDBJ databases">
        <authorList>
            <consortium name="AG Swart"/>
            <person name="Singh M."/>
            <person name="Singh A."/>
            <person name="Seah K."/>
            <person name="Emmerich C."/>
        </authorList>
    </citation>
    <scope>NUCLEOTIDE SEQUENCE</scope>
    <source>
        <strain evidence="1">ATCC30299</strain>
    </source>
</reference>
<sequence length="238" mass="27469">MSFGIKCKKSQVKTHIFSNDQLPYLFENNCSFSENLKNKANHNRKLRSHSQLESIGIATIEKNHQSNWSFSEISHNKKRSFGNGDFPYTILSLLSKHRNLPVVKKLRAQAISALTPGSFLSKQIIREHNKTPKREPMPDIFMKNHKNKYLASNVSSVRVSPTLNDEKNNNLTEISGKMIKTYTKQRISKKMLLPSLENTQRISPSKYGRKSFKDIEVKKEIDEEENLSSIYMTNYGFN</sequence>
<dbReference type="Proteomes" id="UP001162131">
    <property type="component" value="Unassembled WGS sequence"/>
</dbReference>